<organism evidence="1 2">
    <name type="scientific">Metabacillus rhizolycopersici</name>
    <dbReference type="NCBI Taxonomy" id="2875709"/>
    <lineage>
        <taxon>Bacteria</taxon>
        <taxon>Bacillati</taxon>
        <taxon>Bacillota</taxon>
        <taxon>Bacilli</taxon>
        <taxon>Bacillales</taxon>
        <taxon>Bacillaceae</taxon>
        <taxon>Metabacillus</taxon>
    </lineage>
</organism>
<keyword evidence="2" id="KW-1185">Reference proteome</keyword>
<gene>
    <name evidence="1" type="ORF">K9V48_27910</name>
</gene>
<reference evidence="1" key="1">
    <citation type="submission" date="2024-05" db="EMBL/GenBank/DDBJ databases">
        <title>Metabacillus sp. nov., isolated from the rhizosphere soil of tomato plants.</title>
        <authorList>
            <person name="Ma R."/>
        </authorList>
    </citation>
    <scope>NUCLEOTIDE SEQUENCE</scope>
    <source>
        <strain evidence="1">DBTR6</strain>
    </source>
</reference>
<sequence length="35" mass="3723">MIIGVVVTGTKDSLLLLKEQPYVTASSIGTVVENF</sequence>
<evidence type="ECO:0000313" key="2">
    <source>
        <dbReference type="Proteomes" id="UP001165287"/>
    </source>
</evidence>
<dbReference type="EMBL" id="JAIQUM010000200">
    <property type="protein sequence ID" value="MBZ5753913.1"/>
    <property type="molecule type" value="Genomic_DNA"/>
</dbReference>
<evidence type="ECO:0000313" key="1">
    <source>
        <dbReference type="EMBL" id="MBZ5753913.1"/>
    </source>
</evidence>
<protein>
    <submittedName>
        <fullName evidence="1">Anti-sigma factor C-terminal domain-containing protein</fullName>
    </submittedName>
</protein>
<accession>A0ABS7V016</accession>
<proteinExistence type="predicted"/>
<name>A0ABS7V016_9BACI</name>
<comment type="caution">
    <text evidence="1">The sequence shown here is derived from an EMBL/GenBank/DDBJ whole genome shotgun (WGS) entry which is preliminary data.</text>
</comment>
<dbReference type="Proteomes" id="UP001165287">
    <property type="component" value="Unassembled WGS sequence"/>
</dbReference>